<keyword evidence="1" id="KW-1133">Transmembrane helix</keyword>
<feature type="transmembrane region" description="Helical" evidence="1">
    <location>
        <begin position="75"/>
        <end position="95"/>
    </location>
</feature>
<name>A0ABU5NET9_9RICK</name>
<dbReference type="InterPro" id="IPR011723">
    <property type="entry name" value="Znf/thioredoxin_put"/>
</dbReference>
<dbReference type="RefSeq" id="WP_322777617.1">
    <property type="nucleotide sequence ID" value="NZ_JARJFB010000219.1"/>
</dbReference>
<dbReference type="Proteomes" id="UP001291687">
    <property type="component" value="Unassembled WGS sequence"/>
</dbReference>
<gene>
    <name evidence="3" type="ORF">Megvenef_01681</name>
</gene>
<protein>
    <submittedName>
        <fullName evidence="3">Zn-ribbon containing protein</fullName>
    </submittedName>
</protein>
<evidence type="ECO:0000259" key="2">
    <source>
        <dbReference type="Pfam" id="PF13717"/>
    </source>
</evidence>
<organism evidence="3 4">
    <name type="scientific">Candidatus Megaera venefica</name>
    <dbReference type="NCBI Taxonomy" id="2055910"/>
    <lineage>
        <taxon>Bacteria</taxon>
        <taxon>Pseudomonadati</taxon>
        <taxon>Pseudomonadota</taxon>
        <taxon>Alphaproteobacteria</taxon>
        <taxon>Rickettsiales</taxon>
        <taxon>Rickettsiaceae</taxon>
        <taxon>Candidatus Megaera</taxon>
    </lineage>
</organism>
<proteinExistence type="predicted"/>
<dbReference type="Pfam" id="PF13717">
    <property type="entry name" value="Zn_ribbon_4"/>
    <property type="match status" value="1"/>
</dbReference>
<evidence type="ECO:0000256" key="1">
    <source>
        <dbReference type="SAM" id="Phobius"/>
    </source>
</evidence>
<keyword evidence="4" id="KW-1185">Reference proteome</keyword>
<comment type="caution">
    <text evidence="3">The sequence shown here is derived from an EMBL/GenBank/DDBJ whole genome shotgun (WGS) entry which is preliminary data.</text>
</comment>
<evidence type="ECO:0000313" key="3">
    <source>
        <dbReference type="EMBL" id="MEA0971697.1"/>
    </source>
</evidence>
<keyword evidence="1" id="KW-0812">Transmembrane</keyword>
<evidence type="ECO:0000313" key="4">
    <source>
        <dbReference type="Proteomes" id="UP001291687"/>
    </source>
</evidence>
<accession>A0ABU5NET9</accession>
<dbReference type="EMBL" id="JARJFB010000219">
    <property type="protein sequence ID" value="MEA0971697.1"/>
    <property type="molecule type" value="Genomic_DNA"/>
</dbReference>
<dbReference type="NCBIfam" id="TIGR02098">
    <property type="entry name" value="MJ0042_CXXC"/>
    <property type="match status" value="1"/>
</dbReference>
<sequence>MYIACPECDTKFVVTPEQIGKHGRKVKCSKCAHIWHQKLADQVRIEPLITQPIIATPLGNGINLPALLPIKIQPYLYAMPIVMIGLIIFMLIMVFPNGLGINTLLNNTTLSIKDVQIQNQTELEKITVSYKIHNTADKTVKMPLVRIRLFDKNNRIVKSLIDDHTNIDMSPNQFIEIKTEFVPAPSSTDSIDIMIGNKIDFILR</sequence>
<reference evidence="3 4" key="1">
    <citation type="submission" date="2023-03" db="EMBL/GenBank/DDBJ databases">
        <title>Host association and intracellularity evolved multiple times independently in the Rickettsiales.</title>
        <authorList>
            <person name="Castelli M."/>
            <person name="Nardi T."/>
            <person name="Gammuto L."/>
            <person name="Bellinzona G."/>
            <person name="Sabaneyeva E."/>
            <person name="Potekhin A."/>
            <person name="Serra V."/>
            <person name="Petroni G."/>
            <person name="Sassera D."/>
        </authorList>
    </citation>
    <scope>NUCLEOTIDE SEQUENCE [LARGE SCALE GENOMIC DNA]</scope>
    <source>
        <strain evidence="3 4">Sr 2-6</strain>
    </source>
</reference>
<keyword evidence="1" id="KW-0472">Membrane</keyword>
<feature type="domain" description="Zinc finger/thioredoxin putative" evidence="2">
    <location>
        <begin position="1"/>
        <end position="35"/>
    </location>
</feature>